<evidence type="ECO:0000313" key="2">
    <source>
        <dbReference type="Proteomes" id="UP000178558"/>
    </source>
</evidence>
<comment type="caution">
    <text evidence="1">The sequence shown here is derived from an EMBL/GenBank/DDBJ whole genome shotgun (WGS) entry which is preliminary data.</text>
</comment>
<name>A0A1F7J463_9BACT</name>
<dbReference type="Proteomes" id="UP000178558">
    <property type="component" value="Unassembled WGS sequence"/>
</dbReference>
<evidence type="ECO:0000313" key="1">
    <source>
        <dbReference type="EMBL" id="OGK50401.1"/>
    </source>
</evidence>
<dbReference type="EMBL" id="MGAQ01000017">
    <property type="protein sequence ID" value="OGK50401.1"/>
    <property type="molecule type" value="Genomic_DNA"/>
</dbReference>
<sequence length="265" mass="29851">MAVKIETSLLGVLLFRRNFRKSGESFRGWRASMIDGTHMKSLGPDSAEAFMLWLGGGLTYAENVDGPNMEDFVKEHRVKRGVIFRHRPVWRPSKESKERGYVIHPVITELNQSLDVLFSHNKGRESKHEALFDSIEGVVNKLAQLEAPTEGTLSTSVEGNFGLVSIHSFDDEDNVELRLESGNFSRPESKFLFHGKRNPDGTIALVDMHLFHSKGRKYNAGRTPNATRNIDAIATSLWVTGRRIYRSGPSVTEQIVQRELEQEAA</sequence>
<protein>
    <submittedName>
        <fullName evidence="1">Uncharacterized protein</fullName>
    </submittedName>
</protein>
<accession>A0A1F7J463</accession>
<proteinExistence type="predicted"/>
<gene>
    <name evidence="1" type="ORF">A3B50_04590</name>
</gene>
<organism evidence="1 2">
    <name type="scientific">Candidatus Roizmanbacteria bacterium RIFCSPLOWO2_01_FULL_40_42</name>
    <dbReference type="NCBI Taxonomy" id="1802066"/>
    <lineage>
        <taxon>Bacteria</taxon>
        <taxon>Candidatus Roizmaniibacteriota</taxon>
    </lineage>
</organism>
<reference evidence="1 2" key="1">
    <citation type="journal article" date="2016" name="Nat. Commun.">
        <title>Thousands of microbial genomes shed light on interconnected biogeochemical processes in an aquifer system.</title>
        <authorList>
            <person name="Anantharaman K."/>
            <person name="Brown C.T."/>
            <person name="Hug L.A."/>
            <person name="Sharon I."/>
            <person name="Castelle C.J."/>
            <person name="Probst A.J."/>
            <person name="Thomas B.C."/>
            <person name="Singh A."/>
            <person name="Wilkins M.J."/>
            <person name="Karaoz U."/>
            <person name="Brodie E.L."/>
            <person name="Williams K.H."/>
            <person name="Hubbard S.S."/>
            <person name="Banfield J.F."/>
        </authorList>
    </citation>
    <scope>NUCLEOTIDE SEQUENCE [LARGE SCALE GENOMIC DNA]</scope>
</reference>
<dbReference type="AlphaFoldDB" id="A0A1F7J463"/>